<name>S3CB21_OPHP1</name>
<sequence>MYNSSQPAVSPSAYQYNPQAQTEDDADNSDLGSRLNTEHELHGQDLPQHRGASYGYREDPSEDHHHNYDSSHTYNLTEDDDTLEKDGSTTLLMARNSSYKPVPLRWPFIATLMTLFLVAIGIIVYAHVAMPNSDSTAHVSELKARDAAVVDDYNAYKRDLLFKRTGGGKIVIITSTVPYTITPTSAVTVVSTVTGVPPATTTTTTRSTATPSYAYSYTTIMTTLTMNGTTITRTYTSTITLGGGQTATATLASSTATAKPTTYPTTMTSVSTGHPYISYGKITITVIDGSTVGSQGDTPTPQPPTPTVVASETTVVFKSVAHGPTETIVTTPDPVTIVSTVAGGVRTSTVHNGNGNGDDLETIVTTVGGTPMTVDMSEVTVVSDSGDTRIVATAPPQSYQDGRPTVVLVGGTVVTLTRTRAPSLVVYTDTPHVTTIVSTPKPTTLTTTHADSTMLSTAVSTVSVSVSAVPSVGISGSNTTGNGRVTITVLELQPADYFVATFLPTIVAVLLSLPLRVIDANAKMYQPFQALTRPGGARGSESLTLEFSGLVGGIKTSFSAAWHEFEFIPLITTLLVLLSSFMAPLATEALGLKLHGSCSLMNESGCAGALGVSVAPAFALVGVLGTMFVLLAVLLALLGWRRWRTGLRTGPWNLAGLASLTACPDLVEGTRRDSGSRRQQRSRVTASERSLKKALADRQFALGVYETEPGRHAYGIVPVGEMPSLINQDLTSDTDTDRSSFLRENEGYDDDSNSSAKQQPFLTLTVAYRVSFIIFLAALLAVDLAYHIAAAGGGRYGSNPITNHFGYFVATNSFGVGFVLAAVGVAISFGWAALLATVATIAPFQAMAMHARPQTAERSVLLPSRPTNEFSSLRTAFTLLGFSFESRYSQSRVARMFPRVRRASDAPPIQHALFLALVAIMTLLSEFLPVLLANVPYRATQTRDSSVACARAVAVVLVLMLVTLVASFVAVRWPALPADPRTLAGSMYYVVDSHALPAAVRELEEKNGKSISLMTTKEKAQCVKELGRRYYYGDIVGRSGRRRLAVDADVSLLDPVLEAASDDGHHQDRHELEHDGPDLASIPTAYQGGPYYVNDHDQWYQRQQQAEEQQRYERGI</sequence>
<dbReference type="STRING" id="1262450.S3CB21"/>
<dbReference type="InterPro" id="IPR021840">
    <property type="entry name" value="DUF3433"/>
</dbReference>
<evidence type="ECO:0000256" key="1">
    <source>
        <dbReference type="SAM" id="MobiDB-lite"/>
    </source>
</evidence>
<proteinExistence type="predicted"/>
<feature type="region of interest" description="Disordered" evidence="1">
    <location>
        <begin position="1061"/>
        <end position="1083"/>
    </location>
</feature>
<dbReference type="VEuPathDB" id="FungiDB:F503_06626"/>
<keyword evidence="2" id="KW-1133">Transmembrane helix</keyword>
<evidence type="ECO:0000313" key="3">
    <source>
        <dbReference type="EMBL" id="EPE03453.1"/>
    </source>
</evidence>
<feature type="transmembrane region" description="Helical" evidence="2">
    <location>
        <begin position="497"/>
        <end position="518"/>
    </location>
</feature>
<feature type="transmembrane region" description="Helical" evidence="2">
    <location>
        <begin position="607"/>
        <end position="638"/>
    </location>
</feature>
<feature type="transmembrane region" description="Helical" evidence="2">
    <location>
        <begin position="912"/>
        <end position="932"/>
    </location>
</feature>
<dbReference type="OrthoDB" id="5428901at2759"/>
<feature type="transmembrane region" description="Helical" evidence="2">
    <location>
        <begin position="766"/>
        <end position="789"/>
    </location>
</feature>
<feature type="region of interest" description="Disordered" evidence="1">
    <location>
        <begin position="1"/>
        <end position="82"/>
    </location>
</feature>
<keyword evidence="4" id="KW-1185">Reference proteome</keyword>
<feature type="region of interest" description="Disordered" evidence="1">
    <location>
        <begin position="728"/>
        <end position="756"/>
    </location>
</feature>
<feature type="compositionally biased region" description="Polar residues" evidence="1">
    <location>
        <begin position="1"/>
        <end position="21"/>
    </location>
</feature>
<feature type="compositionally biased region" description="Basic and acidic residues" evidence="1">
    <location>
        <begin position="735"/>
        <end position="746"/>
    </location>
</feature>
<dbReference type="AlphaFoldDB" id="S3CB21"/>
<evidence type="ECO:0000256" key="2">
    <source>
        <dbReference type="SAM" id="Phobius"/>
    </source>
</evidence>
<gene>
    <name evidence="3" type="ORF">F503_06626</name>
</gene>
<dbReference type="Proteomes" id="UP000016923">
    <property type="component" value="Unassembled WGS sequence"/>
</dbReference>
<reference evidence="3 4" key="1">
    <citation type="journal article" date="2013" name="BMC Genomics">
        <title>The genome and transcriptome of the pine saprophyte Ophiostoma piceae, and a comparison with the bark beetle-associated pine pathogen Grosmannia clavigera.</title>
        <authorList>
            <person name="Haridas S."/>
            <person name="Wang Y."/>
            <person name="Lim L."/>
            <person name="Massoumi Alamouti S."/>
            <person name="Jackman S."/>
            <person name="Docking R."/>
            <person name="Robertson G."/>
            <person name="Birol I."/>
            <person name="Bohlmann J."/>
            <person name="Breuil C."/>
        </authorList>
    </citation>
    <scope>NUCLEOTIDE SEQUENCE [LARGE SCALE GENOMIC DNA]</scope>
    <source>
        <strain evidence="3 4">UAMH 11346</strain>
    </source>
</reference>
<organism evidence="3 4">
    <name type="scientific">Ophiostoma piceae (strain UAMH 11346)</name>
    <name type="common">Sap stain fungus</name>
    <dbReference type="NCBI Taxonomy" id="1262450"/>
    <lineage>
        <taxon>Eukaryota</taxon>
        <taxon>Fungi</taxon>
        <taxon>Dikarya</taxon>
        <taxon>Ascomycota</taxon>
        <taxon>Pezizomycotina</taxon>
        <taxon>Sordariomycetes</taxon>
        <taxon>Sordariomycetidae</taxon>
        <taxon>Ophiostomatales</taxon>
        <taxon>Ophiostomataceae</taxon>
        <taxon>Ophiostoma</taxon>
    </lineage>
</organism>
<feature type="compositionally biased region" description="Basic and acidic residues" evidence="1">
    <location>
        <begin position="56"/>
        <end position="69"/>
    </location>
</feature>
<dbReference type="HOGENOM" id="CLU_281053_0_0_1"/>
<feature type="transmembrane region" description="Helical" evidence="2">
    <location>
        <begin position="809"/>
        <end position="842"/>
    </location>
</feature>
<evidence type="ECO:0000313" key="4">
    <source>
        <dbReference type="Proteomes" id="UP000016923"/>
    </source>
</evidence>
<dbReference type="EMBL" id="KE148167">
    <property type="protein sequence ID" value="EPE03453.1"/>
    <property type="molecule type" value="Genomic_DNA"/>
</dbReference>
<dbReference type="PANTHER" id="PTHR37544">
    <property type="entry name" value="SPRAY-RELATED"/>
    <property type="match status" value="1"/>
</dbReference>
<keyword evidence="2" id="KW-0812">Transmembrane</keyword>
<dbReference type="PANTHER" id="PTHR37544:SF3">
    <property type="entry name" value="SPRAY"/>
    <property type="match status" value="1"/>
</dbReference>
<protein>
    <submittedName>
        <fullName evidence="3">Uncharacterized protein</fullName>
    </submittedName>
</protein>
<accession>S3CB21</accession>
<dbReference type="Pfam" id="PF11915">
    <property type="entry name" value="DUF3433"/>
    <property type="match status" value="2"/>
</dbReference>
<feature type="transmembrane region" description="Helical" evidence="2">
    <location>
        <begin position="106"/>
        <end position="128"/>
    </location>
</feature>
<dbReference type="OMA" id="TPYRRMA"/>
<feature type="transmembrane region" description="Helical" evidence="2">
    <location>
        <begin position="952"/>
        <end position="971"/>
    </location>
</feature>
<dbReference type="eggNOG" id="ENOG502SD4W">
    <property type="taxonomic scope" value="Eukaryota"/>
</dbReference>
<feature type="transmembrane region" description="Helical" evidence="2">
    <location>
        <begin position="567"/>
        <end position="587"/>
    </location>
</feature>
<keyword evidence="2" id="KW-0472">Membrane</keyword>
<feature type="compositionally biased region" description="Basic and acidic residues" evidence="1">
    <location>
        <begin position="1062"/>
        <end position="1077"/>
    </location>
</feature>